<dbReference type="GeneID" id="93797531"/>
<dbReference type="Gene3D" id="1.25.10.10">
    <property type="entry name" value="Leucine-rich Repeat Variant"/>
    <property type="match status" value="1"/>
</dbReference>
<evidence type="ECO:0000313" key="1">
    <source>
        <dbReference type="EMBL" id="KZB94063.1"/>
    </source>
</evidence>
<name>A0A175Y026_9SPHN</name>
<dbReference type="RefSeq" id="WP_017979988.1">
    <property type="nucleotide sequence ID" value="NZ_CP017578.1"/>
</dbReference>
<dbReference type="GO" id="GO:0016829">
    <property type="term" value="F:lyase activity"/>
    <property type="evidence" value="ECO:0007669"/>
    <property type="project" value="UniProtKB-KW"/>
</dbReference>
<keyword evidence="1" id="KW-0456">Lyase</keyword>
<sequence>MTTRYEPTSDFLKAVIADDIPLSGSPFADANMRRLIALTQDDDLSNRDWATMLLAQDDADTWEVRQALLAAVADPDAAVRAEALAGLALRDPSVALPFVIEALSGDCVPAPVFEAAATIAAPSLVDLLRPWTEPSDNAYLDDLARQALAACQAGAPVIARE</sequence>
<comment type="caution">
    <text evidence="1">The sequence shown here is derived from an EMBL/GenBank/DDBJ whole genome shotgun (WGS) entry which is preliminary data.</text>
</comment>
<keyword evidence="2" id="KW-1185">Reference proteome</keyword>
<dbReference type="InterPro" id="IPR016024">
    <property type="entry name" value="ARM-type_fold"/>
</dbReference>
<organism evidence="1 2">
    <name type="scientific">Sphingomonas melonis TY</name>
    <dbReference type="NCBI Taxonomy" id="621456"/>
    <lineage>
        <taxon>Bacteria</taxon>
        <taxon>Pseudomonadati</taxon>
        <taxon>Pseudomonadota</taxon>
        <taxon>Alphaproteobacteria</taxon>
        <taxon>Sphingomonadales</taxon>
        <taxon>Sphingomonadaceae</taxon>
        <taxon>Sphingomonas</taxon>
    </lineage>
</organism>
<dbReference type="Proteomes" id="UP000078460">
    <property type="component" value="Unassembled WGS sequence"/>
</dbReference>
<dbReference type="OrthoDB" id="7193445at2"/>
<reference evidence="1" key="1">
    <citation type="submission" date="2016-03" db="EMBL/GenBank/DDBJ databases">
        <title>Sphingomonas melonis TY, whole genome shotgun sequencing.</title>
        <authorList>
            <person name="Wang H."/>
            <person name="Zhu P."/>
        </authorList>
    </citation>
    <scope>NUCLEOTIDE SEQUENCE [LARGE SCALE GENOMIC DNA]</scope>
    <source>
        <strain evidence="1">TY</strain>
    </source>
</reference>
<proteinExistence type="predicted"/>
<dbReference type="SUPFAM" id="SSF48371">
    <property type="entry name" value="ARM repeat"/>
    <property type="match status" value="1"/>
</dbReference>
<gene>
    <name evidence="1" type="ORF">AVM11_08640</name>
</gene>
<protein>
    <submittedName>
        <fullName evidence="1">Lyase</fullName>
    </submittedName>
</protein>
<dbReference type="InterPro" id="IPR011989">
    <property type="entry name" value="ARM-like"/>
</dbReference>
<dbReference type="EMBL" id="LQCK02000045">
    <property type="protein sequence ID" value="KZB94063.1"/>
    <property type="molecule type" value="Genomic_DNA"/>
</dbReference>
<dbReference type="AlphaFoldDB" id="A0A175Y026"/>
<evidence type="ECO:0000313" key="2">
    <source>
        <dbReference type="Proteomes" id="UP000078460"/>
    </source>
</evidence>
<dbReference type="STRING" id="621456.BJP26_00740"/>
<accession>A0A175Y026</accession>
<dbReference type="KEGG" id="smy:BJP26_00740"/>